<evidence type="ECO:0000313" key="2">
    <source>
        <dbReference type="Proteomes" id="UP001223098"/>
    </source>
</evidence>
<accession>A0AAF0GM21</accession>
<dbReference type="RefSeq" id="YP_010842460.1">
    <property type="nucleotide sequence ID" value="NC_079140.1"/>
</dbReference>
<gene>
    <name evidence="1" type="primary">57</name>
    <name evidence="1" type="ORF">SEA_AZIRA_57</name>
</gene>
<dbReference type="KEGG" id="vg:80559251"/>
<sequence length="63" mass="6825">MSEQKTTTYKITLPASAKTAVTVKELEAFLRKCPANGVVSVKEGGFTSPSHIAVTKRKDLDDE</sequence>
<keyword evidence="2" id="KW-1185">Reference proteome</keyword>
<dbReference type="GeneID" id="80559251"/>
<evidence type="ECO:0000313" key="1">
    <source>
        <dbReference type="EMBL" id="WGH21063.1"/>
    </source>
</evidence>
<reference evidence="1 2" key="1">
    <citation type="submission" date="2023-03" db="EMBL/GenBank/DDBJ databases">
        <authorList>
            <person name="McGarrah C.E.E."/>
            <person name="Algarin-Martinez E.D."/>
            <person name="Cavasini M.E.D."/>
            <person name="Correa V."/>
            <person name="Danielson D.F."/>
            <person name="Dean W.R."/>
            <person name="French J.L."/>
            <person name="Gaskin N."/>
            <person name="Jain U."/>
            <person name="Janvier J."/>
            <person name="Macumber B.M."/>
            <person name="Martini F.K."/>
            <person name="Mazzei S.G."/>
            <person name="Mujica J.M."/>
            <person name="Odegaard O."/>
            <person name="Quarterman C."/>
            <person name="Rand T.M."/>
            <person name="Seidensticker N.S."/>
            <person name="Serrano T."/>
            <person name="Soltys A."/>
            <person name="Ungrey M.D."/>
            <person name="Pollenz R.S."/>
            <person name="Russell D.A."/>
            <person name="Jacobs-Sera D."/>
            <person name="Hatfull G.F."/>
        </authorList>
    </citation>
    <scope>NUCLEOTIDE SEQUENCE [LARGE SCALE GENOMIC DNA]</scope>
</reference>
<name>A0AAF0GM21_9CAUD</name>
<dbReference type="EMBL" id="OQ709211">
    <property type="protein sequence ID" value="WGH21063.1"/>
    <property type="molecule type" value="Genomic_DNA"/>
</dbReference>
<dbReference type="Proteomes" id="UP001223098">
    <property type="component" value="Segment"/>
</dbReference>
<organism evidence="1 2">
    <name type="scientific">Gordonia phage Azira</name>
    <dbReference type="NCBI Taxonomy" id="3035369"/>
    <lineage>
        <taxon>Viruses</taxon>
        <taxon>Duplodnaviria</taxon>
        <taxon>Heunggongvirae</taxon>
        <taxon>Uroviricota</taxon>
        <taxon>Caudoviricetes</taxon>
        <taxon>Aziravirus</taxon>
        <taxon>Aziravirus azira</taxon>
    </lineage>
</organism>
<protein>
    <submittedName>
        <fullName evidence="1">Uncharacterized protein</fullName>
    </submittedName>
</protein>
<proteinExistence type="predicted"/>